<comment type="caution">
    <text evidence="1">The sequence shown here is derived from an EMBL/GenBank/DDBJ whole genome shotgun (WGS) entry which is preliminary data.</text>
</comment>
<organism evidence="1 2">
    <name type="scientific">Crocosphaera watsonii WH 0401</name>
    <dbReference type="NCBI Taxonomy" id="555881"/>
    <lineage>
        <taxon>Bacteria</taxon>
        <taxon>Bacillati</taxon>
        <taxon>Cyanobacteriota</taxon>
        <taxon>Cyanophyceae</taxon>
        <taxon>Oscillatoriophycideae</taxon>
        <taxon>Chroococcales</taxon>
        <taxon>Aphanothecaceae</taxon>
        <taxon>Crocosphaera</taxon>
    </lineage>
</organism>
<gene>
    <name evidence="1" type="ORF">CWATWH0401_1222</name>
</gene>
<accession>T2JGQ4</accession>
<reference evidence="1 2" key="2">
    <citation type="submission" date="2013-09" db="EMBL/GenBank/DDBJ databases">
        <title>Whole genome comparison of six Crocosphaera watsonii strains with differing phenotypes.</title>
        <authorList>
            <person name="Bench S.R."/>
            <person name="Heller P."/>
            <person name="Frank I."/>
            <person name="Arciniega M."/>
            <person name="Shilova I.N."/>
            <person name="Zehr J.P."/>
        </authorList>
    </citation>
    <scope>NUCLEOTIDE SEQUENCE [LARGE SCALE GENOMIC DNA]</scope>
    <source>
        <strain evidence="1 2">WH 0401</strain>
    </source>
</reference>
<evidence type="ECO:0000313" key="1">
    <source>
        <dbReference type="EMBL" id="CCQ64291.1"/>
    </source>
</evidence>
<name>T2JGQ4_CROWT</name>
<reference evidence="1 2" key="1">
    <citation type="submission" date="2013-01" db="EMBL/GenBank/DDBJ databases">
        <authorList>
            <person name="Bench S."/>
        </authorList>
    </citation>
    <scope>NUCLEOTIDE SEQUENCE [LARGE SCALE GENOMIC DNA]</scope>
    <source>
        <strain evidence="1 2">WH 0401</strain>
    </source>
</reference>
<evidence type="ECO:0000313" key="2">
    <source>
        <dbReference type="Proteomes" id="UP000018198"/>
    </source>
</evidence>
<dbReference type="AlphaFoldDB" id="T2JGQ4"/>
<proteinExistence type="predicted"/>
<protein>
    <submittedName>
        <fullName evidence="1">Uncharacterized protein</fullName>
    </submittedName>
</protein>
<dbReference type="Proteomes" id="UP000018198">
    <property type="component" value="Unassembled WGS sequence"/>
</dbReference>
<sequence length="41" mass="4969">MDSRDLLLKKKSSQYNPYIKAHSRIFIVCDRYVPHQSLRFN</sequence>
<dbReference type="EMBL" id="CAQM01000856">
    <property type="protein sequence ID" value="CCQ64291.1"/>
    <property type="molecule type" value="Genomic_DNA"/>
</dbReference>